<evidence type="ECO:0000313" key="3">
    <source>
        <dbReference type="Proteomes" id="UP000658690"/>
    </source>
</evidence>
<sequence length="234" mass="26568">MKVPFKEILTSEDEIRELIGSPSELVKQKVINSLDKHCQDLIGLSPLLFLSTSDEHGYCDVSPRGDAPGSVLVLNERYFVIPERPGNRRIDSLRNILSNPHVGIIFIIPGLEETLRINGRAFVIKDEGILKQMEAKGKYPILGIGVEVEECFIHCAKAFKRSGIWDSKSWAVEDSLPSIPRILSEHVNSTQYTIEVITKGYKRAMRRDCIKCRLNEPLYRIIGFLYRNLLNKTS</sequence>
<keyword evidence="3" id="KW-1185">Reference proteome</keyword>
<feature type="domain" description="Pyridoxamine 5'-phosphate oxidase N-terminal" evidence="1">
    <location>
        <begin position="34"/>
        <end position="133"/>
    </location>
</feature>
<dbReference type="NCBIfam" id="TIGR04025">
    <property type="entry name" value="PPOX_FMN_DR2398"/>
    <property type="match status" value="1"/>
</dbReference>
<protein>
    <submittedName>
        <fullName evidence="2">Pyridoxamine 5'-phosphate oxidase family protein</fullName>
    </submittedName>
</protein>
<dbReference type="PANTHER" id="PTHR42815:SF2">
    <property type="entry name" value="FAD-BINDING, PUTATIVE (AFU_ORTHOLOGUE AFUA_6G07600)-RELATED"/>
    <property type="match status" value="1"/>
</dbReference>
<dbReference type="PANTHER" id="PTHR42815">
    <property type="entry name" value="FAD-BINDING, PUTATIVE (AFU_ORTHOLOGUE AFUA_6G07600)-RELATED"/>
    <property type="match status" value="1"/>
</dbReference>
<dbReference type="Proteomes" id="UP000658690">
    <property type="component" value="Unassembled WGS sequence"/>
</dbReference>
<name>A0ABX1YTN4_9BACL</name>
<dbReference type="InterPro" id="IPR024029">
    <property type="entry name" value="Pyridox_Oxase_FMN-dep"/>
</dbReference>
<reference evidence="2 3" key="1">
    <citation type="submission" date="2019-10" db="EMBL/GenBank/DDBJ databases">
        <title>Description of Paenibacillus choica sp. nov.</title>
        <authorList>
            <person name="Carlier A."/>
            <person name="Qi S."/>
        </authorList>
    </citation>
    <scope>NUCLEOTIDE SEQUENCE [LARGE SCALE GENOMIC DNA]</scope>
    <source>
        <strain evidence="2 3">LMG 31460</strain>
    </source>
</reference>
<dbReference type="InterPro" id="IPR011576">
    <property type="entry name" value="Pyridox_Oxase_N"/>
</dbReference>
<comment type="caution">
    <text evidence="2">The sequence shown here is derived from an EMBL/GenBank/DDBJ whole genome shotgun (WGS) entry which is preliminary data.</text>
</comment>
<dbReference type="EMBL" id="WHOC01000011">
    <property type="protein sequence ID" value="NOU84467.1"/>
    <property type="molecule type" value="Genomic_DNA"/>
</dbReference>
<dbReference type="Pfam" id="PF01243">
    <property type="entry name" value="PNPOx_N"/>
    <property type="match status" value="1"/>
</dbReference>
<dbReference type="SUPFAM" id="SSF50475">
    <property type="entry name" value="FMN-binding split barrel"/>
    <property type="match status" value="1"/>
</dbReference>
<dbReference type="Gene3D" id="2.30.110.10">
    <property type="entry name" value="Electron Transport, Fmn-binding Protein, Chain A"/>
    <property type="match status" value="1"/>
</dbReference>
<organism evidence="2 3">
    <name type="scientific">Paenibacillus germinis</name>
    <dbReference type="NCBI Taxonomy" id="2654979"/>
    <lineage>
        <taxon>Bacteria</taxon>
        <taxon>Bacillati</taxon>
        <taxon>Bacillota</taxon>
        <taxon>Bacilli</taxon>
        <taxon>Bacillales</taxon>
        <taxon>Paenibacillaceae</taxon>
        <taxon>Paenibacillus</taxon>
    </lineage>
</organism>
<accession>A0ABX1YTN4</accession>
<evidence type="ECO:0000313" key="2">
    <source>
        <dbReference type="EMBL" id="NOU84467.1"/>
    </source>
</evidence>
<dbReference type="InterPro" id="IPR012349">
    <property type="entry name" value="Split_barrel_FMN-bd"/>
</dbReference>
<proteinExistence type="predicted"/>
<evidence type="ECO:0000259" key="1">
    <source>
        <dbReference type="Pfam" id="PF01243"/>
    </source>
</evidence>
<gene>
    <name evidence="2" type="ORF">GC102_01565</name>
</gene>